<dbReference type="PATRIC" id="fig|1095729.3.peg.910"/>
<accession>I0SFK4</accession>
<keyword evidence="3" id="KW-1185">Reference proteome</keyword>
<keyword evidence="1" id="KW-0812">Transmembrane</keyword>
<feature type="transmembrane region" description="Helical" evidence="1">
    <location>
        <begin position="12"/>
        <end position="29"/>
    </location>
</feature>
<name>I0SFK4_STRAP</name>
<gene>
    <name evidence="2" type="ORF">HMPREF1043_0954</name>
</gene>
<dbReference type="EMBL" id="AICP01000037">
    <property type="protein sequence ID" value="EID22157.1"/>
    <property type="molecule type" value="Genomic_DNA"/>
</dbReference>
<sequence>MFKLFKRLTVKEVGMIVISILFTCLTVYLELEVPTYISKITELLQTKGTVLICGIRA</sequence>
<organism evidence="2 3">
    <name type="scientific">Streptococcus anginosus subsp. whileyi CCUG 39159</name>
    <dbReference type="NCBI Taxonomy" id="1095729"/>
    <lineage>
        <taxon>Bacteria</taxon>
        <taxon>Bacillati</taxon>
        <taxon>Bacillota</taxon>
        <taxon>Bacilli</taxon>
        <taxon>Lactobacillales</taxon>
        <taxon>Streptococcaceae</taxon>
        <taxon>Streptococcus</taxon>
        <taxon>Streptococcus anginosus group</taxon>
    </lineage>
</organism>
<keyword evidence="1" id="KW-0472">Membrane</keyword>
<dbReference type="Proteomes" id="UP000003245">
    <property type="component" value="Unassembled WGS sequence"/>
</dbReference>
<reference evidence="2 3" key="1">
    <citation type="submission" date="2012-01" db="EMBL/GenBank/DDBJ databases">
        <authorList>
            <person name="Harkins D.M."/>
            <person name="Madupu R."/>
            <person name="Durkin A.S."/>
            <person name="Torralba M."/>
            <person name="Methe B."/>
            <person name="Sutton G.G."/>
            <person name="Nelson K.E."/>
        </authorList>
    </citation>
    <scope>NUCLEOTIDE SEQUENCE [LARGE SCALE GENOMIC DNA]</scope>
    <source>
        <strain evidence="2 3">CCUG 39159</strain>
    </source>
</reference>
<evidence type="ECO:0000313" key="3">
    <source>
        <dbReference type="Proteomes" id="UP000003245"/>
    </source>
</evidence>
<comment type="caution">
    <text evidence="2">The sequence shown here is derived from an EMBL/GenBank/DDBJ whole genome shotgun (WGS) entry which is preliminary data.</text>
</comment>
<keyword evidence="1" id="KW-1133">Transmembrane helix</keyword>
<proteinExistence type="predicted"/>
<dbReference type="AlphaFoldDB" id="I0SFK4"/>
<evidence type="ECO:0000313" key="2">
    <source>
        <dbReference type="EMBL" id="EID22157.1"/>
    </source>
</evidence>
<evidence type="ECO:0000256" key="1">
    <source>
        <dbReference type="SAM" id="Phobius"/>
    </source>
</evidence>
<protein>
    <submittedName>
        <fullName evidence="2">Uncharacterized protein</fullName>
    </submittedName>
</protein>